<name>A0A6G1KPP6_9PLEO</name>
<dbReference type="Proteomes" id="UP000799428">
    <property type="component" value="Unassembled WGS sequence"/>
</dbReference>
<protein>
    <submittedName>
        <fullName evidence="2">Uncharacterized protein</fullName>
    </submittedName>
</protein>
<evidence type="ECO:0000256" key="1">
    <source>
        <dbReference type="SAM" id="SignalP"/>
    </source>
</evidence>
<feature type="chain" id="PRO_5026006781" evidence="1">
    <location>
        <begin position="21"/>
        <end position="104"/>
    </location>
</feature>
<evidence type="ECO:0000313" key="2">
    <source>
        <dbReference type="EMBL" id="KAF2714593.1"/>
    </source>
</evidence>
<feature type="signal peptide" evidence="1">
    <location>
        <begin position="1"/>
        <end position="20"/>
    </location>
</feature>
<keyword evidence="3" id="KW-1185">Reference proteome</keyword>
<evidence type="ECO:0000313" key="3">
    <source>
        <dbReference type="Proteomes" id="UP000799428"/>
    </source>
</evidence>
<gene>
    <name evidence="2" type="ORF">K504DRAFT_368438</name>
</gene>
<reference evidence="2" key="1">
    <citation type="journal article" date="2020" name="Stud. Mycol.">
        <title>101 Dothideomycetes genomes: a test case for predicting lifestyles and emergence of pathogens.</title>
        <authorList>
            <person name="Haridas S."/>
            <person name="Albert R."/>
            <person name="Binder M."/>
            <person name="Bloem J."/>
            <person name="Labutti K."/>
            <person name="Salamov A."/>
            <person name="Andreopoulos B."/>
            <person name="Baker S."/>
            <person name="Barry K."/>
            <person name="Bills G."/>
            <person name="Bluhm B."/>
            <person name="Cannon C."/>
            <person name="Castanera R."/>
            <person name="Culley D."/>
            <person name="Daum C."/>
            <person name="Ezra D."/>
            <person name="Gonzalez J."/>
            <person name="Henrissat B."/>
            <person name="Kuo A."/>
            <person name="Liang C."/>
            <person name="Lipzen A."/>
            <person name="Lutzoni F."/>
            <person name="Magnuson J."/>
            <person name="Mondo S."/>
            <person name="Nolan M."/>
            <person name="Ohm R."/>
            <person name="Pangilinan J."/>
            <person name="Park H.-J."/>
            <person name="Ramirez L."/>
            <person name="Alfaro M."/>
            <person name="Sun H."/>
            <person name="Tritt A."/>
            <person name="Yoshinaga Y."/>
            <person name="Zwiers L.-H."/>
            <person name="Turgeon B."/>
            <person name="Goodwin S."/>
            <person name="Spatafora J."/>
            <person name="Crous P."/>
            <person name="Grigoriev I."/>
        </authorList>
    </citation>
    <scope>NUCLEOTIDE SEQUENCE</scope>
    <source>
        <strain evidence="2">CBS 279.74</strain>
    </source>
</reference>
<organism evidence="2 3">
    <name type="scientific">Pleomassaria siparia CBS 279.74</name>
    <dbReference type="NCBI Taxonomy" id="1314801"/>
    <lineage>
        <taxon>Eukaryota</taxon>
        <taxon>Fungi</taxon>
        <taxon>Dikarya</taxon>
        <taxon>Ascomycota</taxon>
        <taxon>Pezizomycotina</taxon>
        <taxon>Dothideomycetes</taxon>
        <taxon>Pleosporomycetidae</taxon>
        <taxon>Pleosporales</taxon>
        <taxon>Pleomassariaceae</taxon>
        <taxon>Pleomassaria</taxon>
    </lineage>
</organism>
<keyword evidence="1" id="KW-0732">Signal</keyword>
<accession>A0A6G1KPP6</accession>
<sequence length="104" mass="10771">MQFTASILLVVASLSSFVVADTHNAGVCVNYEGGQAVYHADATVAACGNYLQRNKGTELWNTCPDCAMTNKGGINFCGSAAGHIGGDELSYYCKLNGAQGSLAD</sequence>
<dbReference type="OrthoDB" id="3489571at2759"/>
<dbReference type="AlphaFoldDB" id="A0A6G1KPP6"/>
<dbReference type="EMBL" id="MU005764">
    <property type="protein sequence ID" value="KAF2714593.1"/>
    <property type="molecule type" value="Genomic_DNA"/>
</dbReference>
<proteinExistence type="predicted"/>